<dbReference type="EMBL" id="JACRSR010000002">
    <property type="protein sequence ID" value="MBC8531523.1"/>
    <property type="molecule type" value="Genomic_DNA"/>
</dbReference>
<feature type="domain" description="Peptidase M20 dimerisation" evidence="3">
    <location>
        <begin position="181"/>
        <end position="273"/>
    </location>
</feature>
<feature type="binding site" evidence="2">
    <location>
        <position position="98"/>
    </location>
    <ligand>
        <name>Mn(2+)</name>
        <dbReference type="ChEBI" id="CHEBI:29035"/>
        <label>2</label>
    </ligand>
</feature>
<dbReference type="Pfam" id="PF01546">
    <property type="entry name" value="Peptidase_M20"/>
    <property type="match status" value="1"/>
</dbReference>
<dbReference type="PANTHER" id="PTHR11014">
    <property type="entry name" value="PEPTIDASE M20 FAMILY MEMBER"/>
    <property type="match status" value="1"/>
</dbReference>
<dbReference type="RefSeq" id="WP_249316148.1">
    <property type="nucleotide sequence ID" value="NZ_JACRSR010000002.1"/>
</dbReference>
<sequence length="378" mass="41584">MDYWLQEATRIRRELHQIPELGFEERETQAYILKDLKALGCFEISVIADTGVKAVWRHPGGGRRTIGFRSDIDALPLTEETGLPFASRHPGRMHACGHDGNMTSLLLFARWIQKNEEKINCNIVLLFQPAEESVGGAVRMIREGALENPRPDEIYAMHLVPVIDEGKLGVRAGATQASVSDFDITVTGVGAHAGMPYKGVDAMLAAATLVTQLPSVITKSVDPVEAAVLAVGTLHAGTKRNVIADKAVLECTLRTYSETVYKTVHQRIRGLLQGLEAAYGVKTDLTEHFYCPEVYNDPGVVERLLPLLEEGVRIEQEPSMGGDDMAEMFRVVPGALIRVGCRSEAKGYTKVLHTTEFNFDEAMLLPVVKIYAKLAMRG</sequence>
<evidence type="ECO:0000313" key="4">
    <source>
        <dbReference type="EMBL" id="MBC8531523.1"/>
    </source>
</evidence>
<proteinExistence type="predicted"/>
<dbReference type="AlphaFoldDB" id="A0A926D541"/>
<dbReference type="PIRSF" id="PIRSF005962">
    <property type="entry name" value="Pept_M20D_amidohydro"/>
    <property type="match status" value="1"/>
</dbReference>
<keyword evidence="5" id="KW-1185">Reference proteome</keyword>
<dbReference type="Proteomes" id="UP000623172">
    <property type="component" value="Unassembled WGS sequence"/>
</dbReference>
<dbReference type="InterPro" id="IPR002933">
    <property type="entry name" value="Peptidase_M20"/>
</dbReference>
<gene>
    <name evidence="4" type="ORF">H8696_06635</name>
</gene>
<comment type="caution">
    <text evidence="4">The sequence shown here is derived from an EMBL/GenBank/DDBJ whole genome shotgun (WGS) entry which is preliminary data.</text>
</comment>
<dbReference type="NCBIfam" id="TIGR01891">
    <property type="entry name" value="amidohydrolases"/>
    <property type="match status" value="1"/>
</dbReference>
<dbReference type="PANTHER" id="PTHR11014:SF98">
    <property type="entry name" value="N-ACETYLDIAMINOPIMELATE DEACETYLASE"/>
    <property type="match status" value="1"/>
</dbReference>
<evidence type="ECO:0000256" key="2">
    <source>
        <dbReference type="PIRSR" id="PIRSR005962-1"/>
    </source>
</evidence>
<evidence type="ECO:0000256" key="1">
    <source>
        <dbReference type="ARBA" id="ARBA00022801"/>
    </source>
</evidence>
<dbReference type="GO" id="GO:0050118">
    <property type="term" value="F:N-acetyldiaminopimelate deacetylase activity"/>
    <property type="evidence" value="ECO:0007669"/>
    <property type="project" value="TreeGrafter"/>
</dbReference>
<name>A0A926D541_9FIRM</name>
<feature type="binding site" evidence="2">
    <location>
        <position position="353"/>
    </location>
    <ligand>
        <name>Mn(2+)</name>
        <dbReference type="ChEBI" id="CHEBI:29035"/>
        <label>2</label>
    </ligand>
</feature>
<keyword evidence="2" id="KW-0479">Metal-binding</keyword>
<organism evidence="4 5">
    <name type="scientific">Gehongia tenuis</name>
    <dbReference type="NCBI Taxonomy" id="2763655"/>
    <lineage>
        <taxon>Bacteria</taxon>
        <taxon>Bacillati</taxon>
        <taxon>Bacillota</taxon>
        <taxon>Clostridia</taxon>
        <taxon>Christensenellales</taxon>
        <taxon>Christensenellaceae</taxon>
        <taxon>Gehongia</taxon>
    </lineage>
</organism>
<dbReference type="GO" id="GO:0046872">
    <property type="term" value="F:metal ion binding"/>
    <property type="evidence" value="ECO:0007669"/>
    <property type="project" value="UniProtKB-KW"/>
</dbReference>
<reference evidence="4" key="1">
    <citation type="submission" date="2020-08" db="EMBL/GenBank/DDBJ databases">
        <title>Genome public.</title>
        <authorList>
            <person name="Liu C."/>
            <person name="Sun Q."/>
        </authorList>
    </citation>
    <scope>NUCLEOTIDE SEQUENCE</scope>
    <source>
        <strain evidence="4">NSJ-53</strain>
    </source>
</reference>
<dbReference type="InterPro" id="IPR036264">
    <property type="entry name" value="Bact_exopeptidase_dim_dom"/>
</dbReference>
<dbReference type="SUPFAM" id="SSF55031">
    <property type="entry name" value="Bacterial exopeptidase dimerisation domain"/>
    <property type="match status" value="1"/>
</dbReference>
<protein>
    <submittedName>
        <fullName evidence="4">Amidohydrolase</fullName>
    </submittedName>
</protein>
<dbReference type="InterPro" id="IPR011650">
    <property type="entry name" value="Peptidase_M20_dimer"/>
</dbReference>
<dbReference type="CDD" id="cd03886">
    <property type="entry name" value="M20_Acy1"/>
    <property type="match status" value="1"/>
</dbReference>
<comment type="cofactor">
    <cofactor evidence="2">
        <name>Mn(2+)</name>
        <dbReference type="ChEBI" id="CHEBI:29035"/>
    </cofactor>
    <text evidence="2">The Mn(2+) ion enhances activity.</text>
</comment>
<evidence type="ECO:0000313" key="5">
    <source>
        <dbReference type="Proteomes" id="UP000623172"/>
    </source>
</evidence>
<dbReference type="InterPro" id="IPR017439">
    <property type="entry name" value="Amidohydrolase"/>
</dbReference>
<feature type="binding site" evidence="2">
    <location>
        <position position="132"/>
    </location>
    <ligand>
        <name>Mn(2+)</name>
        <dbReference type="ChEBI" id="CHEBI:29035"/>
        <label>2</label>
    </ligand>
</feature>
<dbReference type="FunFam" id="3.30.70.360:FF:000001">
    <property type="entry name" value="N-acetyldiaminopimelate deacetylase"/>
    <property type="match status" value="1"/>
</dbReference>
<dbReference type="GO" id="GO:0019877">
    <property type="term" value="P:diaminopimelate biosynthetic process"/>
    <property type="evidence" value="ECO:0007669"/>
    <property type="project" value="TreeGrafter"/>
</dbReference>
<feature type="binding site" evidence="2">
    <location>
        <position position="96"/>
    </location>
    <ligand>
        <name>Mn(2+)</name>
        <dbReference type="ChEBI" id="CHEBI:29035"/>
        <label>2</label>
    </ligand>
</feature>
<feature type="binding site" evidence="2">
    <location>
        <position position="158"/>
    </location>
    <ligand>
        <name>Mn(2+)</name>
        <dbReference type="ChEBI" id="CHEBI:29035"/>
        <label>2</label>
    </ligand>
</feature>
<keyword evidence="1" id="KW-0378">Hydrolase</keyword>
<keyword evidence="2" id="KW-0464">Manganese</keyword>
<dbReference type="Pfam" id="PF07687">
    <property type="entry name" value="M20_dimer"/>
    <property type="match status" value="1"/>
</dbReference>
<dbReference type="SUPFAM" id="SSF53187">
    <property type="entry name" value="Zn-dependent exopeptidases"/>
    <property type="match status" value="1"/>
</dbReference>
<dbReference type="Gene3D" id="3.30.70.360">
    <property type="match status" value="1"/>
</dbReference>
<evidence type="ECO:0000259" key="3">
    <source>
        <dbReference type="Pfam" id="PF07687"/>
    </source>
</evidence>
<dbReference type="Gene3D" id="3.40.630.10">
    <property type="entry name" value="Zn peptidases"/>
    <property type="match status" value="1"/>
</dbReference>
<accession>A0A926D541</accession>